<name>A0AAV4QTK8_9ARAC</name>
<protein>
    <submittedName>
        <fullName evidence="1">Uncharacterized protein</fullName>
    </submittedName>
</protein>
<evidence type="ECO:0000313" key="1">
    <source>
        <dbReference type="EMBL" id="GIY12226.1"/>
    </source>
</evidence>
<organism evidence="1 2">
    <name type="scientific">Caerostris darwini</name>
    <dbReference type="NCBI Taxonomy" id="1538125"/>
    <lineage>
        <taxon>Eukaryota</taxon>
        <taxon>Metazoa</taxon>
        <taxon>Ecdysozoa</taxon>
        <taxon>Arthropoda</taxon>
        <taxon>Chelicerata</taxon>
        <taxon>Arachnida</taxon>
        <taxon>Araneae</taxon>
        <taxon>Araneomorphae</taxon>
        <taxon>Entelegynae</taxon>
        <taxon>Araneoidea</taxon>
        <taxon>Araneidae</taxon>
        <taxon>Caerostris</taxon>
    </lineage>
</organism>
<reference evidence="1 2" key="1">
    <citation type="submission" date="2021-06" db="EMBL/GenBank/DDBJ databases">
        <title>Caerostris darwini draft genome.</title>
        <authorList>
            <person name="Kono N."/>
            <person name="Arakawa K."/>
        </authorList>
    </citation>
    <scope>NUCLEOTIDE SEQUENCE [LARGE SCALE GENOMIC DNA]</scope>
</reference>
<comment type="caution">
    <text evidence="1">The sequence shown here is derived from an EMBL/GenBank/DDBJ whole genome shotgun (WGS) entry which is preliminary data.</text>
</comment>
<dbReference type="EMBL" id="BPLQ01005005">
    <property type="protein sequence ID" value="GIY12226.1"/>
    <property type="molecule type" value="Genomic_DNA"/>
</dbReference>
<dbReference type="Proteomes" id="UP001054837">
    <property type="component" value="Unassembled WGS sequence"/>
</dbReference>
<sequence length="124" mass="14045">MPTFPFTILPFPIFLLPEDAAENRRRRRFCLPSITAQQKLLNPLPQLLPNPYSIHDEARPSQRAAHESRINNVTGKKVICGKLFEPFLPSPRLLIPIKCGSLDPLFREGASVLLPSRSHQSPRL</sequence>
<proteinExistence type="predicted"/>
<evidence type="ECO:0000313" key="2">
    <source>
        <dbReference type="Proteomes" id="UP001054837"/>
    </source>
</evidence>
<gene>
    <name evidence="1" type="ORF">CDAR_237481</name>
</gene>
<dbReference type="AlphaFoldDB" id="A0AAV4QTK8"/>
<accession>A0AAV4QTK8</accession>
<keyword evidence="2" id="KW-1185">Reference proteome</keyword>